<dbReference type="SUPFAM" id="SSF88946">
    <property type="entry name" value="Sigma2 domain of RNA polymerase sigma factors"/>
    <property type="match status" value="1"/>
</dbReference>
<evidence type="ECO:0000256" key="3">
    <source>
        <dbReference type="ARBA" id="ARBA00023082"/>
    </source>
</evidence>
<dbReference type="SUPFAM" id="SSF88659">
    <property type="entry name" value="Sigma3 and sigma4 domains of RNA polymerase sigma factors"/>
    <property type="match status" value="1"/>
</dbReference>
<reference evidence="10" key="1">
    <citation type="submission" date="2016-10" db="EMBL/GenBank/DDBJ databases">
        <authorList>
            <person name="Varghese N."/>
            <person name="Submissions S."/>
        </authorList>
    </citation>
    <scope>NUCLEOTIDE SEQUENCE [LARGE SCALE GENOMIC DNA]</scope>
    <source>
        <strain evidence="10">CGMCC 1.6854</strain>
    </source>
</reference>
<dbReference type="Pfam" id="PF04542">
    <property type="entry name" value="Sigma70_r2"/>
    <property type="match status" value="1"/>
</dbReference>
<evidence type="ECO:0000256" key="2">
    <source>
        <dbReference type="ARBA" id="ARBA00023015"/>
    </source>
</evidence>
<dbReference type="InterPro" id="IPR036388">
    <property type="entry name" value="WH-like_DNA-bd_sf"/>
</dbReference>
<evidence type="ECO:0000259" key="8">
    <source>
        <dbReference type="Pfam" id="PF08281"/>
    </source>
</evidence>
<evidence type="ECO:0000313" key="10">
    <source>
        <dbReference type="Proteomes" id="UP000199544"/>
    </source>
</evidence>
<dbReference type="EMBL" id="FNHW01000001">
    <property type="protein sequence ID" value="SDM47633.1"/>
    <property type="molecule type" value="Genomic_DNA"/>
</dbReference>
<dbReference type="InterPro" id="IPR013324">
    <property type="entry name" value="RNA_pol_sigma_r3/r4-like"/>
</dbReference>
<organism evidence="9 10">
    <name type="scientific">Fictibacillus solisalsi</name>
    <dbReference type="NCBI Taxonomy" id="459525"/>
    <lineage>
        <taxon>Bacteria</taxon>
        <taxon>Bacillati</taxon>
        <taxon>Bacillota</taxon>
        <taxon>Bacilli</taxon>
        <taxon>Bacillales</taxon>
        <taxon>Fictibacillaceae</taxon>
        <taxon>Fictibacillus</taxon>
    </lineage>
</organism>
<evidence type="ECO:0000256" key="5">
    <source>
        <dbReference type="ARBA" id="ARBA00023163"/>
    </source>
</evidence>
<protein>
    <recommendedName>
        <fullName evidence="6">RNA polymerase sigma factor</fullName>
    </recommendedName>
</protein>
<dbReference type="InterPro" id="IPR000838">
    <property type="entry name" value="RNA_pol_sigma70_ECF_CS"/>
</dbReference>
<dbReference type="InterPro" id="IPR013325">
    <property type="entry name" value="RNA_pol_sigma_r2"/>
</dbReference>
<dbReference type="InterPro" id="IPR007627">
    <property type="entry name" value="RNA_pol_sigma70_r2"/>
</dbReference>
<dbReference type="InterPro" id="IPR039425">
    <property type="entry name" value="RNA_pol_sigma-70-like"/>
</dbReference>
<keyword evidence="5 6" id="KW-0804">Transcription</keyword>
<sequence>MDQELQQLIVKAKKGDQDSFSELIQRYKGKVFRHAFAMVHDQMEAEDITQEAFVKAYFSMDHLKEAYAFSSWLTKIVTNLCYDRIKKREKRPQLQMDPAQTELMADTYSEVENLQLRINLQLAMQRLTPEHRTVIVLRDIQGFSYQEIAEILEIPEGTVKSRINIARKELRKELIRGDRDA</sequence>
<dbReference type="GO" id="GO:0016987">
    <property type="term" value="F:sigma factor activity"/>
    <property type="evidence" value="ECO:0007669"/>
    <property type="project" value="UniProtKB-KW"/>
</dbReference>
<feature type="domain" description="RNA polymerase sigma-70 region 2" evidence="7">
    <location>
        <begin position="23"/>
        <end position="90"/>
    </location>
</feature>
<dbReference type="Gene3D" id="1.10.1740.10">
    <property type="match status" value="1"/>
</dbReference>
<keyword evidence="3 6" id="KW-0731">Sigma factor</keyword>
<dbReference type="STRING" id="459525.SAMN04488137_0320"/>
<dbReference type="RefSeq" id="WP_090232044.1">
    <property type="nucleotide sequence ID" value="NZ_FNHW01000001.1"/>
</dbReference>
<dbReference type="GO" id="GO:0006352">
    <property type="term" value="P:DNA-templated transcription initiation"/>
    <property type="evidence" value="ECO:0007669"/>
    <property type="project" value="InterPro"/>
</dbReference>
<dbReference type="Gene3D" id="1.10.10.10">
    <property type="entry name" value="Winged helix-like DNA-binding domain superfamily/Winged helix DNA-binding domain"/>
    <property type="match status" value="1"/>
</dbReference>
<dbReference type="CDD" id="cd06171">
    <property type="entry name" value="Sigma70_r4"/>
    <property type="match status" value="1"/>
</dbReference>
<evidence type="ECO:0000256" key="1">
    <source>
        <dbReference type="ARBA" id="ARBA00010641"/>
    </source>
</evidence>
<dbReference type="PANTHER" id="PTHR43133:SF8">
    <property type="entry name" value="RNA POLYMERASE SIGMA FACTOR HI_1459-RELATED"/>
    <property type="match status" value="1"/>
</dbReference>
<comment type="similarity">
    <text evidence="1 6">Belongs to the sigma-70 factor family. ECF subfamily.</text>
</comment>
<evidence type="ECO:0000256" key="4">
    <source>
        <dbReference type="ARBA" id="ARBA00023125"/>
    </source>
</evidence>
<evidence type="ECO:0000259" key="7">
    <source>
        <dbReference type="Pfam" id="PF04542"/>
    </source>
</evidence>
<dbReference type="Pfam" id="PF08281">
    <property type="entry name" value="Sigma70_r4_2"/>
    <property type="match status" value="1"/>
</dbReference>
<accession>A0A1G9TIZ3</accession>
<gene>
    <name evidence="9" type="ORF">SAMN04488137_0320</name>
</gene>
<dbReference type="GO" id="GO:0003677">
    <property type="term" value="F:DNA binding"/>
    <property type="evidence" value="ECO:0007669"/>
    <property type="project" value="UniProtKB-KW"/>
</dbReference>
<evidence type="ECO:0000313" key="9">
    <source>
        <dbReference type="EMBL" id="SDM47633.1"/>
    </source>
</evidence>
<dbReference type="OrthoDB" id="9785675at2"/>
<dbReference type="InterPro" id="IPR013249">
    <property type="entry name" value="RNA_pol_sigma70_r4_t2"/>
</dbReference>
<dbReference type="NCBIfam" id="TIGR02937">
    <property type="entry name" value="sigma70-ECF"/>
    <property type="match status" value="1"/>
</dbReference>
<feature type="domain" description="RNA polymerase sigma factor 70 region 4 type 2" evidence="8">
    <location>
        <begin position="119"/>
        <end position="170"/>
    </location>
</feature>
<dbReference type="Proteomes" id="UP000199544">
    <property type="component" value="Unassembled WGS sequence"/>
</dbReference>
<proteinExistence type="inferred from homology"/>
<dbReference type="PANTHER" id="PTHR43133">
    <property type="entry name" value="RNA POLYMERASE ECF-TYPE SIGMA FACTO"/>
    <property type="match status" value="1"/>
</dbReference>
<evidence type="ECO:0000256" key="6">
    <source>
        <dbReference type="RuleBase" id="RU000716"/>
    </source>
</evidence>
<keyword evidence="10" id="KW-1185">Reference proteome</keyword>
<dbReference type="GO" id="GO:0006950">
    <property type="term" value="P:response to stress"/>
    <property type="evidence" value="ECO:0007669"/>
    <property type="project" value="UniProtKB-ARBA"/>
</dbReference>
<dbReference type="InterPro" id="IPR014284">
    <property type="entry name" value="RNA_pol_sigma-70_dom"/>
</dbReference>
<dbReference type="PROSITE" id="PS01063">
    <property type="entry name" value="SIGMA70_ECF"/>
    <property type="match status" value="1"/>
</dbReference>
<name>A0A1G9TIZ3_9BACL</name>
<keyword evidence="2 6" id="KW-0805">Transcription regulation</keyword>
<keyword evidence="4 6" id="KW-0238">DNA-binding</keyword>
<dbReference type="AlphaFoldDB" id="A0A1G9TIZ3"/>